<keyword evidence="1" id="KW-0560">Oxidoreductase</keyword>
<dbReference type="InterPro" id="IPR020471">
    <property type="entry name" value="AKR"/>
</dbReference>
<protein>
    <submittedName>
        <fullName evidence="3">Aldo/keto reductase</fullName>
    </submittedName>
</protein>
<sequence length="330" mass="35153">MTELAGLEVGEQGFGGMALAEVYGPTDEASALATLHHALDAGIRLIDTADVYGAGSNERLVGRVLRERRDEVVLATKFGFLRDPAPGGPRFRGDPAYVREAVQGSLGRLGVERIELYYYHRVDPRVPIEETVGALAELVAEGVVERIGLSEVTAAELERAHAVHPITAVQSEWSIWSRDVETAVIPTAARLGVGFVAYSPLGRGFLVSPVTQLPEGDLRRNFPRFDAERLAANAPIGETVRAVAEAEGITPAQLALAWLGEQGRALGVDVVPIPSTRRPERIDENLAASGIRLSAAALAALEPLGARVAGDRARHVGDISQGRERTEAAG</sequence>
<dbReference type="PANTHER" id="PTHR43625">
    <property type="entry name" value="AFLATOXIN B1 ALDEHYDE REDUCTASE"/>
    <property type="match status" value="1"/>
</dbReference>
<evidence type="ECO:0000259" key="2">
    <source>
        <dbReference type="Pfam" id="PF00248"/>
    </source>
</evidence>
<organism evidence="3 4">
    <name type="scientific">Protaetiibacter intestinalis</name>
    <dbReference type="NCBI Taxonomy" id="2419774"/>
    <lineage>
        <taxon>Bacteria</taxon>
        <taxon>Bacillati</taxon>
        <taxon>Actinomycetota</taxon>
        <taxon>Actinomycetes</taxon>
        <taxon>Micrococcales</taxon>
        <taxon>Microbacteriaceae</taxon>
        <taxon>Protaetiibacter</taxon>
    </lineage>
</organism>
<proteinExistence type="predicted"/>
<accession>A0A387B6S6</accession>
<dbReference type="EMBL" id="CP032630">
    <property type="protein sequence ID" value="AYF98047.1"/>
    <property type="molecule type" value="Genomic_DNA"/>
</dbReference>
<dbReference type="SUPFAM" id="SSF51430">
    <property type="entry name" value="NAD(P)-linked oxidoreductase"/>
    <property type="match status" value="1"/>
</dbReference>
<evidence type="ECO:0000256" key="1">
    <source>
        <dbReference type="ARBA" id="ARBA00023002"/>
    </source>
</evidence>
<feature type="domain" description="NADP-dependent oxidoreductase" evidence="2">
    <location>
        <begin position="13"/>
        <end position="302"/>
    </location>
</feature>
<evidence type="ECO:0000313" key="4">
    <source>
        <dbReference type="Proteomes" id="UP000278886"/>
    </source>
</evidence>
<dbReference type="KEGG" id="lyd:D7I47_07135"/>
<dbReference type="Proteomes" id="UP000278886">
    <property type="component" value="Chromosome"/>
</dbReference>
<dbReference type="Gene3D" id="3.20.20.100">
    <property type="entry name" value="NADP-dependent oxidoreductase domain"/>
    <property type="match status" value="1"/>
</dbReference>
<dbReference type="RefSeq" id="WP_120762395.1">
    <property type="nucleotide sequence ID" value="NZ_CP032630.1"/>
</dbReference>
<evidence type="ECO:0000313" key="3">
    <source>
        <dbReference type="EMBL" id="AYF98047.1"/>
    </source>
</evidence>
<dbReference type="InterPro" id="IPR036812">
    <property type="entry name" value="NAD(P)_OxRdtase_dom_sf"/>
</dbReference>
<gene>
    <name evidence="3" type="ORF">D7I47_07135</name>
</gene>
<dbReference type="InterPro" id="IPR023210">
    <property type="entry name" value="NADP_OxRdtase_dom"/>
</dbReference>
<dbReference type="OrthoDB" id="9768793at2"/>
<reference evidence="4" key="1">
    <citation type="submission" date="2018-09" db="EMBL/GenBank/DDBJ databases">
        <title>Genome sequencing of strain 2DFWR-13.</title>
        <authorList>
            <person name="Heo J."/>
            <person name="Kim S.-J."/>
            <person name="Kwon S.-W."/>
        </authorList>
    </citation>
    <scope>NUCLEOTIDE SEQUENCE [LARGE SCALE GENOMIC DNA]</scope>
    <source>
        <strain evidence="4">2DFWR-13</strain>
    </source>
</reference>
<dbReference type="GO" id="GO:0016491">
    <property type="term" value="F:oxidoreductase activity"/>
    <property type="evidence" value="ECO:0007669"/>
    <property type="project" value="UniProtKB-KW"/>
</dbReference>
<name>A0A387B6S6_9MICO</name>
<dbReference type="AlphaFoldDB" id="A0A387B6S6"/>
<dbReference type="PRINTS" id="PR00069">
    <property type="entry name" value="ALDKETRDTASE"/>
</dbReference>
<dbReference type="GO" id="GO:0005737">
    <property type="term" value="C:cytoplasm"/>
    <property type="evidence" value="ECO:0007669"/>
    <property type="project" value="TreeGrafter"/>
</dbReference>
<dbReference type="InterPro" id="IPR050791">
    <property type="entry name" value="Aldo-Keto_reductase"/>
</dbReference>
<keyword evidence="4" id="KW-1185">Reference proteome</keyword>
<dbReference type="PANTHER" id="PTHR43625:SF40">
    <property type="entry name" value="ALDO-KETO REDUCTASE YAKC [NADP(+)]"/>
    <property type="match status" value="1"/>
</dbReference>
<dbReference type="Pfam" id="PF00248">
    <property type="entry name" value="Aldo_ket_red"/>
    <property type="match status" value="1"/>
</dbReference>